<dbReference type="RefSeq" id="XP_023470672.1">
    <property type="nucleotide sequence ID" value="XM_023607736.1"/>
</dbReference>
<sequence>MEKHVTKYMITTDTSSAEAIEATQQVTSYVNQGSVQENLLQLIQTLGEYLTNDDGFVREKATGLLSASLMECRQEDINESAVSVLVDFYCDRLSDKTCVQRLLDGLFALSGYSHFTSSNAVSVIKRIIERVDVQTFPQSTRNAAYRVVDRLIEKHAGALRSINNEFIFGFTQILDGEKDPRNLMLAFKIVKDIVDRFDISTHVEDIFEVTFCYFPITFKPPPDDPYGITAEDLKVSLRRCLASTPHFAKFAVPLILEKLSSTSGSAKKDSMETLAACAPVYGAASLLPHTHDIFRSLKLEVYHATDNSLEDAAVVAIRSVVGALSTGLSNQDGEPTERALKPLIDDCIGTLKDPDMKDSKQTGRILRAAASASDPACQYIVDIVVPLVLKQIRETNVAVLKKANLDILIDLLEASKTLYGAADESGSVDQDFVSPLVQHKERFFGIFESCLTASNEYNLLRLSGLNGIKLMVLSKEYLTPNEVGLAIQSFNKILLDPVEDGELRKAALDALCATSHINSLYIIEQTLPALMAKLPEDQEVAQQDSYVLTALKSICPTESVYIHAAPLLLQKLDAICQQGKTQVEYAQAIASVLLNILQTKATESHADLAKEVHTMVPYIFRKVIEASLDSSDSLYLDPQLLQTLSLIVITILIKVDSSEQNVFMDMIFKSFVQGDLVEFMHTQGQFKPLDPAAPEGQQRTVQLFSAVICSLRKDVALPVSSMEDFLNTMVTLALSSDIQTTSVSRMIGSLINKWKDNNALTEYVKTTSLLLQDTMTQNPRALEVYLWITKALILRAHPLGYELTDKVIEWCGLSIQGVAHGFDILVGDDVYALNRSLFATVTLLYKQRFFSYSLPKLIQGYHSAQSNIKPNYLIALSFLLKNVPKQILLNELPPLIPLLIQSLELPDTTLRVSTLNTFKLAVAEAPETISSQVSMILPSLLGILQDRSSSIQVRVAVLNCLSEFPTSLPKDVLKPHVQSVLWKLKVALDDRKRIVRKEAVDCRSKWFVIL</sequence>
<evidence type="ECO:0000259" key="7">
    <source>
        <dbReference type="Pfam" id="PF12460"/>
    </source>
</evidence>
<feature type="domain" description="MMS19 C-terminal" evidence="7">
    <location>
        <begin position="547"/>
        <end position="965"/>
    </location>
</feature>
<protein>
    <recommendedName>
        <fullName evidence="6">MMS19 nucleotide excision repair protein</fullName>
    </recommendedName>
</protein>
<dbReference type="InterPro" id="IPR011989">
    <property type="entry name" value="ARM-like"/>
</dbReference>
<evidence type="ECO:0000256" key="6">
    <source>
        <dbReference type="RuleBase" id="RU367072"/>
    </source>
</evidence>
<evidence type="ECO:0000259" key="8">
    <source>
        <dbReference type="Pfam" id="PF14500"/>
    </source>
</evidence>
<dbReference type="PANTHER" id="PTHR12891">
    <property type="entry name" value="DNA REPAIR/TRANSCRIPTION PROTEIN MET18/MMS19"/>
    <property type="match status" value="1"/>
</dbReference>
<keyword evidence="6" id="KW-0234">DNA repair</keyword>
<dbReference type="PANTHER" id="PTHR12891:SF0">
    <property type="entry name" value="MMS19 NUCLEOTIDE EXCISION REPAIR PROTEIN HOMOLOG"/>
    <property type="match status" value="1"/>
</dbReference>
<accession>A0A2G4T7G0</accession>
<dbReference type="GO" id="GO:0016226">
    <property type="term" value="P:iron-sulfur cluster assembly"/>
    <property type="evidence" value="ECO:0007669"/>
    <property type="project" value="UniProtKB-UniRule"/>
</dbReference>
<dbReference type="GO" id="GO:0051604">
    <property type="term" value="P:protein maturation"/>
    <property type="evidence" value="ECO:0007669"/>
    <property type="project" value="UniProtKB-UniRule"/>
</dbReference>
<evidence type="ECO:0000256" key="3">
    <source>
        <dbReference type="ARBA" id="ARBA00022737"/>
    </source>
</evidence>
<comment type="subcellular location">
    <subcellularLocation>
        <location evidence="1 6">Nucleus</location>
    </subcellularLocation>
</comment>
<feature type="repeat" description="HEAT" evidence="5">
    <location>
        <begin position="936"/>
        <end position="976"/>
    </location>
</feature>
<evidence type="ECO:0000313" key="9">
    <source>
        <dbReference type="EMBL" id="PHZ16964.1"/>
    </source>
</evidence>
<comment type="similarity">
    <text evidence="2 6">Belongs to the MET18/MMS19 family.</text>
</comment>
<gene>
    <name evidence="9" type="ORF">RHIMIDRAFT_232405</name>
</gene>
<dbReference type="Pfam" id="PF12460">
    <property type="entry name" value="MMS19_C"/>
    <property type="match status" value="1"/>
</dbReference>
<dbReference type="GeneID" id="35438726"/>
<proteinExistence type="inferred from homology"/>
<dbReference type="GO" id="GO:0097361">
    <property type="term" value="C:cytosolic [4Fe-4S] assembly targeting complex"/>
    <property type="evidence" value="ECO:0007669"/>
    <property type="project" value="UniProtKB-UniRule"/>
</dbReference>
<dbReference type="PROSITE" id="PS50077">
    <property type="entry name" value="HEAT_REPEAT"/>
    <property type="match status" value="1"/>
</dbReference>
<dbReference type="STRING" id="1340429.A0A2G4T7G0"/>
<keyword evidence="3" id="KW-0677">Repeat</keyword>
<dbReference type="InterPro" id="IPR024687">
    <property type="entry name" value="MMS19_C"/>
</dbReference>
<evidence type="ECO:0000313" key="10">
    <source>
        <dbReference type="Proteomes" id="UP000242254"/>
    </source>
</evidence>
<dbReference type="GO" id="GO:0006281">
    <property type="term" value="P:DNA repair"/>
    <property type="evidence" value="ECO:0007669"/>
    <property type="project" value="UniProtKB-UniRule"/>
</dbReference>
<dbReference type="InterPro" id="IPR021133">
    <property type="entry name" value="HEAT_type_2"/>
</dbReference>
<dbReference type="AlphaFoldDB" id="A0A2G4T7G0"/>
<name>A0A2G4T7G0_RHIZD</name>
<evidence type="ECO:0000256" key="2">
    <source>
        <dbReference type="ARBA" id="ARBA00009340"/>
    </source>
</evidence>
<dbReference type="Proteomes" id="UP000242254">
    <property type="component" value="Unassembled WGS sequence"/>
</dbReference>
<reference evidence="9 10" key="1">
    <citation type="journal article" date="2016" name="Proc. Natl. Acad. Sci. U.S.A.">
        <title>Lipid metabolic changes in an early divergent fungus govern the establishment of a mutualistic symbiosis with endobacteria.</title>
        <authorList>
            <person name="Lastovetsky O.A."/>
            <person name="Gaspar M.L."/>
            <person name="Mondo S.J."/>
            <person name="LaButti K.M."/>
            <person name="Sandor L."/>
            <person name="Grigoriev I.V."/>
            <person name="Henry S.A."/>
            <person name="Pawlowska T.E."/>
        </authorList>
    </citation>
    <scope>NUCLEOTIDE SEQUENCE [LARGE SCALE GENOMIC DNA]</scope>
    <source>
        <strain evidence="9 10">ATCC 52813</strain>
    </source>
</reference>
<organism evidence="9 10">
    <name type="scientific">Rhizopus microsporus ATCC 52813</name>
    <dbReference type="NCBI Taxonomy" id="1340429"/>
    <lineage>
        <taxon>Eukaryota</taxon>
        <taxon>Fungi</taxon>
        <taxon>Fungi incertae sedis</taxon>
        <taxon>Mucoromycota</taxon>
        <taxon>Mucoromycotina</taxon>
        <taxon>Mucoromycetes</taxon>
        <taxon>Mucorales</taxon>
        <taxon>Mucorineae</taxon>
        <taxon>Rhizopodaceae</taxon>
        <taxon>Rhizopus</taxon>
    </lineage>
</organism>
<evidence type="ECO:0000256" key="5">
    <source>
        <dbReference type="PROSITE-ProRule" id="PRU00103"/>
    </source>
</evidence>
<dbReference type="InterPro" id="IPR016024">
    <property type="entry name" value="ARM-type_fold"/>
</dbReference>
<comment type="function">
    <text evidence="6">Key component of the cytosolic iron-sulfur protein assembly (CIA) complex, a multiprotein complex that mediates the incorporation of iron-sulfur cluster into apoproteins specifically involved in DNA metabolism and genomic integrity. In the CIA complex, MMS19 acts as an adapter between early-acting CIA components and a subset of cellular target iron-sulfur proteins.</text>
</comment>
<keyword evidence="4 6" id="KW-0539">Nucleus</keyword>
<dbReference type="Gene3D" id="1.25.10.10">
    <property type="entry name" value="Leucine-rich Repeat Variant"/>
    <property type="match status" value="2"/>
</dbReference>
<evidence type="ECO:0000256" key="1">
    <source>
        <dbReference type="ARBA" id="ARBA00004123"/>
    </source>
</evidence>
<dbReference type="SUPFAM" id="SSF48371">
    <property type="entry name" value="ARM repeat"/>
    <property type="match status" value="1"/>
</dbReference>
<dbReference type="EMBL" id="KZ303842">
    <property type="protein sequence ID" value="PHZ16964.1"/>
    <property type="molecule type" value="Genomic_DNA"/>
</dbReference>
<dbReference type="GO" id="GO:0005634">
    <property type="term" value="C:nucleus"/>
    <property type="evidence" value="ECO:0007669"/>
    <property type="project" value="UniProtKB-SubCell"/>
</dbReference>
<dbReference type="InterPro" id="IPR029240">
    <property type="entry name" value="MMS19_N"/>
</dbReference>
<evidence type="ECO:0000256" key="4">
    <source>
        <dbReference type="ARBA" id="ARBA00023242"/>
    </source>
</evidence>
<dbReference type="Pfam" id="PF14500">
    <property type="entry name" value="MMS19_N"/>
    <property type="match status" value="1"/>
</dbReference>
<keyword evidence="6" id="KW-0227">DNA damage</keyword>
<keyword evidence="10" id="KW-1185">Reference proteome</keyword>
<feature type="domain" description="MMS19 N-terminal" evidence="8">
    <location>
        <begin position="43"/>
        <end position="303"/>
    </location>
</feature>
<dbReference type="InterPro" id="IPR039920">
    <property type="entry name" value="MMS19"/>
</dbReference>